<sequence>MPRTGTKSQQGAITRSKVQRRGRDSLTPPPSLFIDYEAEESYVTYLDDAVIVDNESEPEIIDSFVDNVKDARVGFVRPSISNSRNRPESIVKPSVGSDPIELDSSQEMFKKPAGVKATALPPALSTRSKRPIIVSSPEISSKKMKLDRVVSSPPEHTESTEAAAQDRMAKFMAGWMEDFMRNWTPQTPTRNNTRRARVDHDALALSNGLALSVTAAK</sequence>
<accession>A0AAD6WNF7</accession>
<evidence type="ECO:0000256" key="1">
    <source>
        <dbReference type="SAM" id="MobiDB-lite"/>
    </source>
</evidence>
<gene>
    <name evidence="2" type="ORF">C8F04DRAFT_1198050</name>
</gene>
<dbReference type="Proteomes" id="UP001218188">
    <property type="component" value="Unassembled WGS sequence"/>
</dbReference>
<protein>
    <submittedName>
        <fullName evidence="2">Uncharacterized protein</fullName>
    </submittedName>
</protein>
<organism evidence="2 3">
    <name type="scientific">Mycena alexandri</name>
    <dbReference type="NCBI Taxonomy" id="1745969"/>
    <lineage>
        <taxon>Eukaryota</taxon>
        <taxon>Fungi</taxon>
        <taxon>Dikarya</taxon>
        <taxon>Basidiomycota</taxon>
        <taxon>Agaricomycotina</taxon>
        <taxon>Agaricomycetes</taxon>
        <taxon>Agaricomycetidae</taxon>
        <taxon>Agaricales</taxon>
        <taxon>Marasmiineae</taxon>
        <taxon>Mycenaceae</taxon>
        <taxon>Mycena</taxon>
    </lineage>
</organism>
<evidence type="ECO:0000313" key="2">
    <source>
        <dbReference type="EMBL" id="KAJ7019115.1"/>
    </source>
</evidence>
<comment type="caution">
    <text evidence="2">The sequence shown here is derived from an EMBL/GenBank/DDBJ whole genome shotgun (WGS) entry which is preliminary data.</text>
</comment>
<feature type="compositionally biased region" description="Polar residues" evidence="1">
    <location>
        <begin position="1"/>
        <end position="13"/>
    </location>
</feature>
<evidence type="ECO:0000313" key="3">
    <source>
        <dbReference type="Proteomes" id="UP001218188"/>
    </source>
</evidence>
<dbReference type="EMBL" id="JARJCM010000306">
    <property type="protein sequence ID" value="KAJ7019115.1"/>
    <property type="molecule type" value="Genomic_DNA"/>
</dbReference>
<dbReference type="AlphaFoldDB" id="A0AAD6WNF7"/>
<feature type="region of interest" description="Disordered" evidence="1">
    <location>
        <begin position="1"/>
        <end position="31"/>
    </location>
</feature>
<reference evidence="2" key="1">
    <citation type="submission" date="2023-03" db="EMBL/GenBank/DDBJ databases">
        <title>Massive genome expansion in bonnet fungi (Mycena s.s.) driven by repeated elements and novel gene families across ecological guilds.</title>
        <authorList>
            <consortium name="Lawrence Berkeley National Laboratory"/>
            <person name="Harder C.B."/>
            <person name="Miyauchi S."/>
            <person name="Viragh M."/>
            <person name="Kuo A."/>
            <person name="Thoen E."/>
            <person name="Andreopoulos B."/>
            <person name="Lu D."/>
            <person name="Skrede I."/>
            <person name="Drula E."/>
            <person name="Henrissat B."/>
            <person name="Morin E."/>
            <person name="Kohler A."/>
            <person name="Barry K."/>
            <person name="LaButti K."/>
            <person name="Morin E."/>
            <person name="Salamov A."/>
            <person name="Lipzen A."/>
            <person name="Mereny Z."/>
            <person name="Hegedus B."/>
            <person name="Baldrian P."/>
            <person name="Stursova M."/>
            <person name="Weitz H."/>
            <person name="Taylor A."/>
            <person name="Grigoriev I.V."/>
            <person name="Nagy L.G."/>
            <person name="Martin F."/>
            <person name="Kauserud H."/>
        </authorList>
    </citation>
    <scope>NUCLEOTIDE SEQUENCE</scope>
    <source>
        <strain evidence="2">CBHHK200</strain>
    </source>
</reference>
<proteinExistence type="predicted"/>
<keyword evidence="3" id="KW-1185">Reference proteome</keyword>
<name>A0AAD6WNF7_9AGAR</name>